<feature type="region of interest" description="Disordered" evidence="1">
    <location>
        <begin position="1103"/>
        <end position="1157"/>
    </location>
</feature>
<feature type="compositionally biased region" description="Basic and acidic residues" evidence="1">
    <location>
        <begin position="311"/>
        <end position="323"/>
    </location>
</feature>
<evidence type="ECO:0000313" key="3">
    <source>
        <dbReference type="Proteomes" id="UP000797356"/>
    </source>
</evidence>
<proteinExistence type="predicted"/>
<feature type="region of interest" description="Disordered" evidence="1">
    <location>
        <begin position="440"/>
        <end position="468"/>
    </location>
</feature>
<protein>
    <submittedName>
        <fullName evidence="2">Uncharacterized protein</fullName>
    </submittedName>
</protein>
<dbReference type="PANTHER" id="PTHR31115">
    <property type="entry name" value="OS05G0107300 PROTEIN"/>
    <property type="match status" value="1"/>
</dbReference>
<feature type="compositionally biased region" description="Basic and acidic residues" evidence="1">
    <location>
        <begin position="1115"/>
        <end position="1130"/>
    </location>
</feature>
<feature type="region of interest" description="Disordered" evidence="1">
    <location>
        <begin position="107"/>
        <end position="168"/>
    </location>
</feature>
<accession>A0A8K0I6U3</accession>
<dbReference type="AlphaFoldDB" id="A0A8K0I6U3"/>
<gene>
    <name evidence="2" type="ORF">COCNU_04G013740</name>
</gene>
<feature type="region of interest" description="Disordered" evidence="1">
    <location>
        <begin position="245"/>
        <end position="419"/>
    </location>
</feature>
<dbReference type="PANTHER" id="PTHR31115:SF3">
    <property type="entry name" value="EXPRESSED PROTEIN"/>
    <property type="match status" value="1"/>
</dbReference>
<feature type="compositionally biased region" description="Polar residues" evidence="1">
    <location>
        <begin position="355"/>
        <end position="379"/>
    </location>
</feature>
<evidence type="ECO:0000313" key="2">
    <source>
        <dbReference type="EMBL" id="KAG1339068.1"/>
    </source>
</evidence>
<name>A0A8K0I6U3_COCNU</name>
<feature type="compositionally biased region" description="Polar residues" evidence="1">
    <location>
        <begin position="397"/>
        <end position="415"/>
    </location>
</feature>
<evidence type="ECO:0000256" key="1">
    <source>
        <dbReference type="SAM" id="MobiDB-lite"/>
    </source>
</evidence>
<reference evidence="2" key="2">
    <citation type="submission" date="2019-07" db="EMBL/GenBank/DDBJ databases">
        <authorList>
            <person name="Yang Y."/>
            <person name="Bocs S."/>
            <person name="Baudouin L."/>
        </authorList>
    </citation>
    <scope>NUCLEOTIDE SEQUENCE</scope>
    <source>
        <tissue evidence="2">Spear leaf of Hainan Tall coconut</tissue>
    </source>
</reference>
<dbReference type="Proteomes" id="UP000797356">
    <property type="component" value="Chromosome 4"/>
</dbReference>
<feature type="compositionally biased region" description="Polar residues" evidence="1">
    <location>
        <begin position="113"/>
        <end position="139"/>
    </location>
</feature>
<organism evidence="2 3">
    <name type="scientific">Cocos nucifera</name>
    <name type="common">Coconut palm</name>
    <dbReference type="NCBI Taxonomy" id="13894"/>
    <lineage>
        <taxon>Eukaryota</taxon>
        <taxon>Viridiplantae</taxon>
        <taxon>Streptophyta</taxon>
        <taxon>Embryophyta</taxon>
        <taxon>Tracheophyta</taxon>
        <taxon>Spermatophyta</taxon>
        <taxon>Magnoliopsida</taxon>
        <taxon>Liliopsida</taxon>
        <taxon>Arecaceae</taxon>
        <taxon>Arecoideae</taxon>
        <taxon>Cocoseae</taxon>
        <taxon>Attaleinae</taxon>
        <taxon>Cocos</taxon>
    </lineage>
</organism>
<feature type="region of interest" description="Disordered" evidence="1">
    <location>
        <begin position="535"/>
        <end position="577"/>
    </location>
</feature>
<dbReference type="OrthoDB" id="1915143at2759"/>
<keyword evidence="3" id="KW-1185">Reference proteome</keyword>
<sequence>MSRSGSVSSQADTITSLQSLLVDLKTTDQKFPRTGDFEIAVGSIIGIPTEESLPATFSMRHLTSSSVEEIKRVKSNLHEGTIKARDRAKACSEAGLKIDKYYHNLSKKRSRADISSNERSGTSMPGGSIPKSSPQSHMTSRCLELGPQKSEERTKNTGPSRRIRTSMAEAQMDVRANGIARPSGPVNKDRDAIKLVNGGAALSEEKGRALTGGVDGWDKSKMKKKRSVIKSDVSTGAVLTRSLDADRESKRGIQQKLGTAARPMTNNVHGFRSRPASGASGVGKLDSASQLSGLGIRPLGRNDQDNNSLPNDRRERLDKEGAHLKAVNKPNNREDNFAANPTSLTKINVPARGPRSNSGSMSKASPSKRTASIRSSSPPVQWAGQRPQKISRVARRSNFSPLMSSHDGTPASDTGDNAGIHEDRLGLTRCLPSNASQQIKLKGDSVPGLSESEESGVADSKSRDKSKKCEIEENIGQSMQKIPALALPSRKNKVAADEDIGDGVQRHGRVGRAFTPTRSGMAGPIEKLDNAVTVKQQRSTRAGSERIESKPGRPPTKKLSERKGYTRPRHSVNNAPLEFAGGSDDDCEEILAAAHAALDTKHACSGHFWKEMEPFFGFLSSEDLTYLNQQIHCMDVSSPNPYVAGNDDQDLKGDLEYISLPSTPAASDRDDCGAVSNGISFNAHEREIEIAWQSEHVEPFLEQLIRGIGPQSGVSICQALLSAIIEEEEIENINYHNIKGEEYLPESHEICFEVESELKSKGSNFHSSRTFQTAARGRSNGFRDNAGWRYHDELTHEKLESSIVLLESSTVCTEFQYNQMGINDRILLELSEIGLYPDSVPDLAQSEDEDISDGVSRLEEKLHEQVMKKKNLLLKLGKAVMEARESQQRELEHKALDRLVGMAYERYMLECENDLFLNHHNVTQTDSLTELVLVHPSEKKGSEAAYWGPNAASSKNMNILKKRAALAFVKRTLARCKKFEEIGNSCFSEPPFRDMFLSVSSCSSGAECTDISTDGEAAIRFTTVLQPQSTLADSNPNLTSKPLERVDTCDKYSDAFQSVNHLSEQAFGKEEQWSNKIKKRELLLDDVIASTAVASLRTSSCLGSSLVSGTKKKRSERDREGKGQNRDAASRGRPALSNLKGERKNKTKPKQKTAQLSVSVNSLLSKAAELPNAVLPSDQKPHDMIAGGSTKKEDLAVFSSSARTQDMPNDAETTELNNLHLPEIDVGDLGGHGQDIGSWLNIVDEDGLQDHDFMGLQIPMDDLSEVNMMI</sequence>
<dbReference type="EMBL" id="CM017875">
    <property type="protein sequence ID" value="KAG1339068.1"/>
    <property type="molecule type" value="Genomic_DNA"/>
</dbReference>
<comment type="caution">
    <text evidence="2">The sequence shown here is derived from an EMBL/GenBank/DDBJ whole genome shotgun (WGS) entry which is preliminary data.</text>
</comment>
<reference evidence="2" key="1">
    <citation type="journal article" date="2017" name="Gigascience">
        <title>The genome draft of coconut (Cocos nucifera).</title>
        <authorList>
            <person name="Xiao Y."/>
            <person name="Xu P."/>
            <person name="Fan H."/>
            <person name="Baudouin L."/>
            <person name="Xia W."/>
            <person name="Bocs S."/>
            <person name="Xu J."/>
            <person name="Li Q."/>
            <person name="Guo A."/>
            <person name="Zhou L."/>
            <person name="Li J."/>
            <person name="Wu Y."/>
            <person name="Ma Z."/>
            <person name="Armero A."/>
            <person name="Issali A.E."/>
            <person name="Liu N."/>
            <person name="Peng M."/>
            <person name="Yang Y."/>
        </authorList>
    </citation>
    <scope>NUCLEOTIDE SEQUENCE</scope>
    <source>
        <tissue evidence="2">Spear leaf of Hainan Tall coconut</tissue>
    </source>
</reference>